<dbReference type="GO" id="GO:0005524">
    <property type="term" value="F:ATP binding"/>
    <property type="evidence" value="ECO:0007669"/>
    <property type="project" value="UniProtKB-KW"/>
</dbReference>
<reference evidence="16" key="1">
    <citation type="submission" date="2015-05" db="EMBL/GenBank/DDBJ databases">
        <authorList>
            <person name="Urmite Genomes"/>
        </authorList>
    </citation>
    <scope>NUCLEOTIDE SEQUENCE [LARGE SCALE GENOMIC DNA]</scope>
    <source>
        <strain evidence="16">LF1</strain>
    </source>
</reference>
<dbReference type="RefSeq" id="WP_090635069.1">
    <property type="nucleotide sequence ID" value="NZ_CVRB01000003.1"/>
</dbReference>
<dbReference type="Proteomes" id="UP000199087">
    <property type="component" value="Unassembled WGS sequence"/>
</dbReference>
<dbReference type="PANTHER" id="PTHR43065:SF10">
    <property type="entry name" value="PEROXIDE STRESS-ACTIVATED HISTIDINE KINASE MAK3"/>
    <property type="match status" value="1"/>
</dbReference>
<evidence type="ECO:0000256" key="4">
    <source>
        <dbReference type="ARBA" id="ARBA00022475"/>
    </source>
</evidence>
<evidence type="ECO:0000256" key="9">
    <source>
        <dbReference type="ARBA" id="ARBA00022840"/>
    </source>
</evidence>
<dbReference type="CDD" id="cd06225">
    <property type="entry name" value="HAMP"/>
    <property type="match status" value="1"/>
</dbReference>
<evidence type="ECO:0000256" key="2">
    <source>
        <dbReference type="ARBA" id="ARBA00004651"/>
    </source>
</evidence>
<keyword evidence="16" id="KW-1185">Reference proteome</keyword>
<sequence>MMKSQSKWLGSQPIRDKVVVFGILMSSIPLLLLSFYYFYHTKMDLEERIKEKQILVLKNLSTEITMDVNLTFQHLQKLALVYGSNQTDSEFYQLLQQNESIEEIVLTNENGIVVKRISRYKLNKPEKNEKWYSKEMWLSFQNNEKAYGNVELNEYGQPVVKLAVPFVENGKRKGVGVVLQLQKMVGKISSLRQDSSTYLYLMDSSGKVIAHQDFSKLWKKENPDTATSVLGVKEKFPGLNWTLVMEQPKMAAYKPINYMFQDGLLVVALLTCLVSLISIYAGLYFTKPIILLDKAMNKMKSGEKLHPLSVQQNDEIGKLVDSFNEMSREIHDKSRRIEQEKEQLNVVLEGIGAGLALVTKEYKITWMNSILKSLYEKDQFHLPCYQLIEGSKAPCKDCIITNNRIEDNANKLFTLEDRFGDKRIFRHRVFPLTHVMDGEGEFVLFIEDITKEKKIEEKIVQTDKLAALGLMASSFAHEVNNPLTTINVYSEDLLDRMNGHDPSLDDAEMSIYLKKIKDNTERCKQITANLLNFSRKTNWTISSIDLEDTLQNAISLVEYPLRKKKITLHVQLGDIPDFHGDRLKLMQVLVNLLNNSIDSIEEDGTISILGEMKNRELNLIIRDSGEGIRKEDLPKIFDPFYTTKPIGKGTGLGLSVCYGIIQQFGGTIQFSSELGKGTTVELKIPIQTKQGREHHGNK</sequence>
<evidence type="ECO:0000256" key="12">
    <source>
        <dbReference type="SAM" id="Phobius"/>
    </source>
</evidence>
<evidence type="ECO:0000256" key="1">
    <source>
        <dbReference type="ARBA" id="ARBA00000085"/>
    </source>
</evidence>
<feature type="transmembrane region" description="Helical" evidence="12">
    <location>
        <begin position="264"/>
        <end position="285"/>
    </location>
</feature>
<dbReference type="SMART" id="SM00387">
    <property type="entry name" value="HATPase_c"/>
    <property type="match status" value="1"/>
</dbReference>
<feature type="transmembrane region" description="Helical" evidence="12">
    <location>
        <begin position="20"/>
        <end position="39"/>
    </location>
</feature>
<keyword evidence="4" id="KW-1003">Cell membrane</keyword>
<keyword evidence="6" id="KW-0808">Transferase</keyword>
<dbReference type="GO" id="GO:0000155">
    <property type="term" value="F:phosphorelay sensor kinase activity"/>
    <property type="evidence" value="ECO:0007669"/>
    <property type="project" value="InterPro"/>
</dbReference>
<dbReference type="PRINTS" id="PR00344">
    <property type="entry name" value="BCTRLSENSOR"/>
</dbReference>
<dbReference type="InterPro" id="IPR004358">
    <property type="entry name" value="Sig_transdc_His_kin-like_C"/>
</dbReference>
<evidence type="ECO:0000256" key="7">
    <source>
        <dbReference type="ARBA" id="ARBA00022741"/>
    </source>
</evidence>
<dbReference type="AlphaFoldDB" id="A0A0U1NXJ9"/>
<gene>
    <name evidence="15" type="ORF">BN000_02686</name>
</gene>
<keyword evidence="5" id="KW-0597">Phosphoprotein</keyword>
<dbReference type="InterPro" id="IPR003661">
    <property type="entry name" value="HisK_dim/P_dom"/>
</dbReference>
<dbReference type="Pfam" id="PF00672">
    <property type="entry name" value="HAMP"/>
    <property type="match status" value="1"/>
</dbReference>
<keyword evidence="12" id="KW-1133">Transmembrane helix</keyword>
<keyword evidence="12" id="KW-0812">Transmembrane</keyword>
<keyword evidence="10" id="KW-0902">Two-component regulatory system</keyword>
<comment type="catalytic activity">
    <reaction evidence="1">
        <text>ATP + protein L-histidine = ADP + protein N-phospho-L-histidine.</text>
        <dbReference type="EC" id="2.7.13.3"/>
    </reaction>
</comment>
<evidence type="ECO:0000313" key="16">
    <source>
        <dbReference type="Proteomes" id="UP000199087"/>
    </source>
</evidence>
<evidence type="ECO:0000259" key="13">
    <source>
        <dbReference type="PROSITE" id="PS50109"/>
    </source>
</evidence>
<name>A0A0U1NXJ9_9BACI</name>
<dbReference type="InterPro" id="IPR036890">
    <property type="entry name" value="HATPase_C_sf"/>
</dbReference>
<dbReference type="SUPFAM" id="SSF47384">
    <property type="entry name" value="Homodimeric domain of signal transducing histidine kinase"/>
    <property type="match status" value="1"/>
</dbReference>
<keyword evidence="8 15" id="KW-0418">Kinase</keyword>
<comment type="subcellular location">
    <subcellularLocation>
        <location evidence="2">Cell membrane</location>
        <topology evidence="2">Multi-pass membrane protein</topology>
    </subcellularLocation>
</comment>
<dbReference type="PROSITE" id="PS50885">
    <property type="entry name" value="HAMP"/>
    <property type="match status" value="1"/>
</dbReference>
<dbReference type="InterPro" id="IPR005467">
    <property type="entry name" value="His_kinase_dom"/>
</dbReference>
<dbReference type="EMBL" id="CVRB01000003">
    <property type="protein sequence ID" value="CRK82741.1"/>
    <property type="molecule type" value="Genomic_DNA"/>
</dbReference>
<organism evidence="15 16">
    <name type="scientific">Neobacillus massiliamazoniensis</name>
    <dbReference type="NCBI Taxonomy" id="1499688"/>
    <lineage>
        <taxon>Bacteria</taxon>
        <taxon>Bacillati</taxon>
        <taxon>Bacillota</taxon>
        <taxon>Bacilli</taxon>
        <taxon>Bacillales</taxon>
        <taxon>Bacillaceae</taxon>
        <taxon>Neobacillus</taxon>
    </lineage>
</organism>
<evidence type="ECO:0000313" key="15">
    <source>
        <dbReference type="EMBL" id="CRK82741.1"/>
    </source>
</evidence>
<dbReference type="Pfam" id="PF02518">
    <property type="entry name" value="HATPase_c"/>
    <property type="match status" value="1"/>
</dbReference>
<dbReference type="Pfam" id="PF00512">
    <property type="entry name" value="HisKA"/>
    <property type="match status" value="1"/>
</dbReference>
<protein>
    <recommendedName>
        <fullName evidence="3">histidine kinase</fullName>
        <ecNumber evidence="3">2.7.13.3</ecNumber>
    </recommendedName>
</protein>
<dbReference type="Gene3D" id="3.30.565.10">
    <property type="entry name" value="Histidine kinase-like ATPase, C-terminal domain"/>
    <property type="match status" value="1"/>
</dbReference>
<evidence type="ECO:0000256" key="8">
    <source>
        <dbReference type="ARBA" id="ARBA00022777"/>
    </source>
</evidence>
<dbReference type="STRING" id="1499688.BN000_02686"/>
<dbReference type="SMART" id="SM00304">
    <property type="entry name" value="HAMP"/>
    <property type="match status" value="1"/>
</dbReference>
<dbReference type="Gene3D" id="1.10.8.500">
    <property type="entry name" value="HAMP domain in histidine kinase"/>
    <property type="match status" value="1"/>
</dbReference>
<dbReference type="InterPro" id="IPR003660">
    <property type="entry name" value="HAMP_dom"/>
</dbReference>
<keyword evidence="9" id="KW-0067">ATP-binding</keyword>
<dbReference type="Gene3D" id="1.10.287.130">
    <property type="match status" value="1"/>
</dbReference>
<dbReference type="CDD" id="cd18774">
    <property type="entry name" value="PDC2_HK_sensor"/>
    <property type="match status" value="1"/>
</dbReference>
<evidence type="ECO:0000256" key="6">
    <source>
        <dbReference type="ARBA" id="ARBA00022679"/>
    </source>
</evidence>
<dbReference type="SMART" id="SM00388">
    <property type="entry name" value="HisKA"/>
    <property type="match status" value="1"/>
</dbReference>
<keyword evidence="11 12" id="KW-0472">Membrane</keyword>
<feature type="domain" description="Histidine kinase" evidence="13">
    <location>
        <begin position="474"/>
        <end position="688"/>
    </location>
</feature>
<evidence type="ECO:0000256" key="3">
    <source>
        <dbReference type="ARBA" id="ARBA00012438"/>
    </source>
</evidence>
<dbReference type="InterPro" id="IPR036097">
    <property type="entry name" value="HisK_dim/P_sf"/>
</dbReference>
<evidence type="ECO:0000256" key="5">
    <source>
        <dbReference type="ARBA" id="ARBA00022553"/>
    </source>
</evidence>
<dbReference type="Gene3D" id="3.30.450.20">
    <property type="entry name" value="PAS domain"/>
    <property type="match status" value="2"/>
</dbReference>
<dbReference type="EC" id="2.7.13.3" evidence="3"/>
<evidence type="ECO:0000259" key="14">
    <source>
        <dbReference type="PROSITE" id="PS50885"/>
    </source>
</evidence>
<dbReference type="PANTHER" id="PTHR43065">
    <property type="entry name" value="SENSOR HISTIDINE KINASE"/>
    <property type="match status" value="1"/>
</dbReference>
<dbReference type="SUPFAM" id="SSF158472">
    <property type="entry name" value="HAMP domain-like"/>
    <property type="match status" value="1"/>
</dbReference>
<dbReference type="CDD" id="cd00082">
    <property type="entry name" value="HisKA"/>
    <property type="match status" value="1"/>
</dbReference>
<keyword evidence="7" id="KW-0547">Nucleotide-binding</keyword>
<proteinExistence type="predicted"/>
<dbReference type="GO" id="GO:0005886">
    <property type="term" value="C:plasma membrane"/>
    <property type="evidence" value="ECO:0007669"/>
    <property type="project" value="UniProtKB-SubCell"/>
</dbReference>
<evidence type="ECO:0000256" key="10">
    <source>
        <dbReference type="ARBA" id="ARBA00023012"/>
    </source>
</evidence>
<dbReference type="OrthoDB" id="9815750at2"/>
<feature type="domain" description="HAMP" evidence="14">
    <location>
        <begin position="283"/>
        <end position="335"/>
    </location>
</feature>
<evidence type="ECO:0000256" key="11">
    <source>
        <dbReference type="ARBA" id="ARBA00023136"/>
    </source>
</evidence>
<accession>A0A0U1NXJ9</accession>
<dbReference type="SUPFAM" id="SSF55874">
    <property type="entry name" value="ATPase domain of HSP90 chaperone/DNA topoisomerase II/histidine kinase"/>
    <property type="match status" value="1"/>
</dbReference>
<dbReference type="PROSITE" id="PS50109">
    <property type="entry name" value="HIS_KIN"/>
    <property type="match status" value="1"/>
</dbReference>
<dbReference type="InterPro" id="IPR003594">
    <property type="entry name" value="HATPase_dom"/>
</dbReference>